<proteinExistence type="predicted"/>
<reference evidence="1" key="1">
    <citation type="submission" date="2021-01" db="EMBL/GenBank/DDBJ databases">
        <title>Diatom-associated Roseobacters Show Island Model of Population Structure.</title>
        <authorList>
            <person name="Qu L."/>
            <person name="Feng X."/>
            <person name="Chen Y."/>
            <person name="Li L."/>
            <person name="Wang X."/>
            <person name="Hu Z."/>
            <person name="Wang H."/>
            <person name="Luo H."/>
        </authorList>
    </citation>
    <scope>NUCLEOTIDE SEQUENCE</scope>
    <source>
        <strain evidence="1">SM26-45</strain>
    </source>
</reference>
<dbReference type="RefSeq" id="WP_231035835.1">
    <property type="nucleotide sequence ID" value="NZ_JAJNGX010000025.1"/>
</dbReference>
<evidence type="ECO:0000313" key="2">
    <source>
        <dbReference type="Proteomes" id="UP000809337"/>
    </source>
</evidence>
<comment type="caution">
    <text evidence="1">The sequence shown here is derived from an EMBL/GenBank/DDBJ whole genome shotgun (WGS) entry which is preliminary data.</text>
</comment>
<organism evidence="1 2">
    <name type="scientific">Pseudosulfitobacter pseudonitzschiae</name>
    <dbReference type="NCBI Taxonomy" id="1402135"/>
    <lineage>
        <taxon>Bacteria</taxon>
        <taxon>Pseudomonadati</taxon>
        <taxon>Pseudomonadota</taxon>
        <taxon>Alphaproteobacteria</taxon>
        <taxon>Rhodobacterales</taxon>
        <taxon>Roseobacteraceae</taxon>
        <taxon>Pseudosulfitobacter</taxon>
    </lineage>
</organism>
<dbReference type="EMBL" id="JAFBWN010000025">
    <property type="protein sequence ID" value="MBM2357006.1"/>
    <property type="molecule type" value="Genomic_DNA"/>
</dbReference>
<dbReference type="AlphaFoldDB" id="A0A9Q2NLR4"/>
<gene>
    <name evidence="1" type="ORF">JQX14_20865</name>
</gene>
<protein>
    <submittedName>
        <fullName evidence="1">Uncharacterized protein</fullName>
    </submittedName>
</protein>
<name>A0A9Q2NLR4_9RHOB</name>
<dbReference type="Proteomes" id="UP000809337">
    <property type="component" value="Unassembled WGS sequence"/>
</dbReference>
<evidence type="ECO:0000313" key="1">
    <source>
        <dbReference type="EMBL" id="MBM2357006.1"/>
    </source>
</evidence>
<accession>A0A9Q2NLR4</accession>
<sequence length="204" mass="23809">MTKSVGFFELGITYAKSADFLSEACRSEALKINRTEPIDYLYAHAFELILKGSMLEHDPTRDVEEFKHDLLSAYDEVRQTQLLEDLIGSVEKAVRARWKWYLRNARDKYQSDLQLSHLSIEDCEGFGIVDNEAIGRELPELRKQVIWLSERHKAGGGSFRYLRCGWDQRDYVRAFGLADDVVWKSSQWACEEMYNHFRKHCSSN</sequence>